<name>A0A941IWF6_9ACTN</name>
<dbReference type="PANTHER" id="PTHR34846:SF5">
    <property type="entry name" value="CARBOXYMUCONOLACTONE DECARBOXYLASE-LIKE DOMAIN-CONTAINING PROTEIN"/>
    <property type="match status" value="1"/>
</dbReference>
<comment type="caution">
    <text evidence="2">The sequence shown here is derived from an EMBL/GenBank/DDBJ whole genome shotgun (WGS) entry which is preliminary data.</text>
</comment>
<evidence type="ECO:0000313" key="2">
    <source>
        <dbReference type="EMBL" id="MBR7839291.1"/>
    </source>
</evidence>
<protein>
    <submittedName>
        <fullName evidence="2">Carboxymuconolactone decarboxylase family protein</fullName>
    </submittedName>
</protein>
<dbReference type="GO" id="GO:0051920">
    <property type="term" value="F:peroxiredoxin activity"/>
    <property type="evidence" value="ECO:0007669"/>
    <property type="project" value="InterPro"/>
</dbReference>
<gene>
    <name evidence="2" type="ORF">KDL01_38880</name>
</gene>
<keyword evidence="3" id="KW-1185">Reference proteome</keyword>
<dbReference type="InterPro" id="IPR029032">
    <property type="entry name" value="AhpD-like"/>
</dbReference>
<feature type="domain" description="Carboxymuconolactone decarboxylase-like" evidence="1">
    <location>
        <begin position="55"/>
        <end position="118"/>
    </location>
</feature>
<dbReference type="Proteomes" id="UP000675781">
    <property type="component" value="Unassembled WGS sequence"/>
</dbReference>
<evidence type="ECO:0000313" key="3">
    <source>
        <dbReference type="Proteomes" id="UP000675781"/>
    </source>
</evidence>
<dbReference type="Gene3D" id="1.20.1290.10">
    <property type="entry name" value="AhpD-like"/>
    <property type="match status" value="1"/>
</dbReference>
<organism evidence="2 3">
    <name type="scientific">Actinospica durhamensis</name>
    <dbReference type="NCBI Taxonomy" id="1508375"/>
    <lineage>
        <taxon>Bacteria</taxon>
        <taxon>Bacillati</taxon>
        <taxon>Actinomycetota</taxon>
        <taxon>Actinomycetes</taxon>
        <taxon>Catenulisporales</taxon>
        <taxon>Actinospicaceae</taxon>
        <taxon>Actinospica</taxon>
    </lineage>
</organism>
<proteinExistence type="predicted"/>
<dbReference type="PANTHER" id="PTHR34846">
    <property type="entry name" value="4-CARBOXYMUCONOLACTONE DECARBOXYLASE FAMILY PROTEIN (AFU_ORTHOLOGUE AFUA_6G11590)"/>
    <property type="match status" value="1"/>
</dbReference>
<dbReference type="InterPro" id="IPR003779">
    <property type="entry name" value="CMD-like"/>
</dbReference>
<accession>A0A941IWF6</accession>
<dbReference type="RefSeq" id="WP_212533729.1">
    <property type="nucleotide sequence ID" value="NZ_JAGSOG010000414.1"/>
</dbReference>
<dbReference type="EMBL" id="JAGSOG010000414">
    <property type="protein sequence ID" value="MBR7839291.1"/>
    <property type="molecule type" value="Genomic_DNA"/>
</dbReference>
<reference evidence="2" key="1">
    <citation type="submission" date="2021-04" db="EMBL/GenBank/DDBJ databases">
        <title>Genome based classification of Actinospica acidithermotolerans sp. nov., an actinobacterium isolated from an Indonesian hot spring.</title>
        <authorList>
            <person name="Kusuma A.B."/>
            <person name="Putra K.E."/>
            <person name="Nafisah S."/>
            <person name="Loh J."/>
            <person name="Nouioui I."/>
            <person name="Goodfellow M."/>
        </authorList>
    </citation>
    <scope>NUCLEOTIDE SEQUENCE</scope>
    <source>
        <strain evidence="2">CSCA 57</strain>
    </source>
</reference>
<dbReference type="AlphaFoldDB" id="A0A941IWF6"/>
<dbReference type="Pfam" id="PF02627">
    <property type="entry name" value="CMD"/>
    <property type="match status" value="1"/>
</dbReference>
<dbReference type="SUPFAM" id="SSF69118">
    <property type="entry name" value="AhpD-like"/>
    <property type="match status" value="1"/>
</dbReference>
<sequence length="192" mass="20976">MSPRISPVAEPYPTSTAELIHRMAVPGRPTLALFTTLARNTALADAAHRMGSYQLSRRLSLGLRDREIVIDRTCVRLGCAYEWGVHVAHFAARAALTDDQARSLVAGGSSDPCWTSERDRVLIDLVDALCRHYDIADALWARASADLDDGQILDALALCGWYHAVCFIATATRLQSEPGAARWSDVLQSDPS</sequence>
<evidence type="ECO:0000259" key="1">
    <source>
        <dbReference type="Pfam" id="PF02627"/>
    </source>
</evidence>